<name>A0A7W5GCY9_9BACL</name>
<evidence type="ECO:0000313" key="2">
    <source>
        <dbReference type="Proteomes" id="UP000518605"/>
    </source>
</evidence>
<sequence length="77" mass="9080">MIEDWKQLSSRGAANVKNGDVYYEIEQTIEELETYLEANPEDEIAWVQYKQFLNKRANYNLLLAEAYGEFTHLMMQA</sequence>
<organism evidence="1 2">
    <name type="scientific">Paenibacillus endophyticus</name>
    <dbReference type="NCBI Taxonomy" id="1294268"/>
    <lineage>
        <taxon>Bacteria</taxon>
        <taxon>Bacillati</taxon>
        <taxon>Bacillota</taxon>
        <taxon>Bacilli</taxon>
        <taxon>Bacillales</taxon>
        <taxon>Paenibacillaceae</taxon>
        <taxon>Paenibacillus</taxon>
    </lineage>
</organism>
<evidence type="ECO:0000313" key="1">
    <source>
        <dbReference type="EMBL" id="MBB3154913.1"/>
    </source>
</evidence>
<gene>
    <name evidence="1" type="ORF">FHS16_004995</name>
</gene>
<protein>
    <submittedName>
        <fullName evidence="1">Uncharacterized protein</fullName>
    </submittedName>
</protein>
<comment type="caution">
    <text evidence="1">The sequence shown here is derived from an EMBL/GenBank/DDBJ whole genome shotgun (WGS) entry which is preliminary data.</text>
</comment>
<dbReference type="EMBL" id="JACHXW010000019">
    <property type="protein sequence ID" value="MBB3154913.1"/>
    <property type="molecule type" value="Genomic_DNA"/>
</dbReference>
<dbReference type="RefSeq" id="WP_183569097.1">
    <property type="nucleotide sequence ID" value="NZ_CBCSLB010000019.1"/>
</dbReference>
<dbReference type="AlphaFoldDB" id="A0A7W5GCY9"/>
<keyword evidence="2" id="KW-1185">Reference proteome</keyword>
<accession>A0A7W5GCY9</accession>
<reference evidence="1 2" key="1">
    <citation type="submission" date="2020-08" db="EMBL/GenBank/DDBJ databases">
        <title>Genomic Encyclopedia of Type Strains, Phase III (KMG-III): the genomes of soil and plant-associated and newly described type strains.</title>
        <authorList>
            <person name="Whitman W."/>
        </authorList>
    </citation>
    <scope>NUCLEOTIDE SEQUENCE [LARGE SCALE GENOMIC DNA]</scope>
    <source>
        <strain evidence="1 2">CECT 8234</strain>
    </source>
</reference>
<proteinExistence type="predicted"/>
<dbReference type="Proteomes" id="UP000518605">
    <property type="component" value="Unassembled WGS sequence"/>
</dbReference>